<dbReference type="PANTHER" id="PTHR35498">
    <property type="entry name" value="PROTEIN LOW PSII ACCUMULATION 1, CHLOROPLASTIC"/>
    <property type="match status" value="1"/>
</dbReference>
<dbReference type="EMBL" id="CM007383">
    <property type="protein sequence ID" value="ONK76745.1"/>
    <property type="molecule type" value="Genomic_DNA"/>
</dbReference>
<dbReference type="GO" id="GO:0009507">
    <property type="term" value="C:chloroplast"/>
    <property type="evidence" value="ECO:0007669"/>
    <property type="project" value="TreeGrafter"/>
</dbReference>
<dbReference type="PANTHER" id="PTHR35498:SF4">
    <property type="entry name" value="PROTEIN LOW PSII ACCUMULATION 1, CHLOROPLASTIC"/>
    <property type="match status" value="1"/>
</dbReference>
<dbReference type="Gene3D" id="1.25.40.10">
    <property type="entry name" value="Tetratricopeptide repeat domain"/>
    <property type="match status" value="1"/>
</dbReference>
<dbReference type="Gramene" id="ONK76745">
    <property type="protein sequence ID" value="ONK76745"/>
    <property type="gene ID" value="A4U43_C03F31670"/>
</dbReference>
<gene>
    <name evidence="2" type="ORF">A4U43_C03F31670</name>
</gene>
<dbReference type="FunFam" id="1.25.40.10:FF:000290">
    <property type="entry name" value="Protein LOW PSII ACCUMULATION 1, chloroplastic"/>
    <property type="match status" value="1"/>
</dbReference>
<feature type="repeat" description="TPR" evidence="1">
    <location>
        <begin position="60"/>
        <end position="93"/>
    </location>
</feature>
<accession>A0A5P1FEF7</accession>
<evidence type="ECO:0000313" key="3">
    <source>
        <dbReference type="Proteomes" id="UP000243459"/>
    </source>
</evidence>
<dbReference type="GO" id="GO:0010270">
    <property type="term" value="P:photosystem II oxygen evolving complex assembly"/>
    <property type="evidence" value="ECO:0007669"/>
    <property type="project" value="TreeGrafter"/>
</dbReference>
<sequence>MATIAPSLHYSLLYSPNPRGRRRCNSQKTHFDSQRNRLILTAFSSSSQPSEAAAEAAATAESCVNSGLSLFSKGRVKDALVQFENALDMNPNPIEAQAALYNKACCHAYRGEGKRAAECLRTALRDYNLKFSVILDDPDLASFRALPEFKELQEEVWNAMVFESRLL</sequence>
<dbReference type="InterPro" id="IPR019734">
    <property type="entry name" value="TPR_rpt"/>
</dbReference>
<keyword evidence="3" id="KW-1185">Reference proteome</keyword>
<dbReference type="Proteomes" id="UP000243459">
    <property type="component" value="Chromosome 3"/>
</dbReference>
<dbReference type="SUPFAM" id="SSF48452">
    <property type="entry name" value="TPR-like"/>
    <property type="match status" value="1"/>
</dbReference>
<organism evidence="2 3">
    <name type="scientific">Asparagus officinalis</name>
    <name type="common">Garden asparagus</name>
    <dbReference type="NCBI Taxonomy" id="4686"/>
    <lineage>
        <taxon>Eukaryota</taxon>
        <taxon>Viridiplantae</taxon>
        <taxon>Streptophyta</taxon>
        <taxon>Embryophyta</taxon>
        <taxon>Tracheophyta</taxon>
        <taxon>Spermatophyta</taxon>
        <taxon>Magnoliopsida</taxon>
        <taxon>Liliopsida</taxon>
        <taxon>Asparagales</taxon>
        <taxon>Asparagaceae</taxon>
        <taxon>Asparagoideae</taxon>
        <taxon>Asparagus</taxon>
    </lineage>
</organism>
<dbReference type="InterPro" id="IPR011990">
    <property type="entry name" value="TPR-like_helical_dom_sf"/>
</dbReference>
<dbReference type="AlphaFoldDB" id="A0A5P1FEF7"/>
<name>A0A5P1FEF7_ASPOF</name>
<reference evidence="3" key="1">
    <citation type="journal article" date="2017" name="Nat. Commun.">
        <title>The asparagus genome sheds light on the origin and evolution of a young Y chromosome.</title>
        <authorList>
            <person name="Harkess A."/>
            <person name="Zhou J."/>
            <person name="Xu C."/>
            <person name="Bowers J.E."/>
            <person name="Van der Hulst R."/>
            <person name="Ayyampalayam S."/>
            <person name="Mercati F."/>
            <person name="Riccardi P."/>
            <person name="McKain M.R."/>
            <person name="Kakrana A."/>
            <person name="Tang H."/>
            <person name="Ray J."/>
            <person name="Groenendijk J."/>
            <person name="Arikit S."/>
            <person name="Mathioni S.M."/>
            <person name="Nakano M."/>
            <person name="Shan H."/>
            <person name="Telgmann-Rauber A."/>
            <person name="Kanno A."/>
            <person name="Yue Z."/>
            <person name="Chen H."/>
            <person name="Li W."/>
            <person name="Chen Y."/>
            <person name="Xu X."/>
            <person name="Zhang Y."/>
            <person name="Luo S."/>
            <person name="Chen H."/>
            <person name="Gao J."/>
            <person name="Mao Z."/>
            <person name="Pires J.C."/>
            <person name="Luo M."/>
            <person name="Kudrna D."/>
            <person name="Wing R.A."/>
            <person name="Meyers B.C."/>
            <person name="Yi K."/>
            <person name="Kong H."/>
            <person name="Lavrijsen P."/>
            <person name="Sunseri F."/>
            <person name="Falavigna A."/>
            <person name="Ye Y."/>
            <person name="Leebens-Mack J.H."/>
            <person name="Chen G."/>
        </authorList>
    </citation>
    <scope>NUCLEOTIDE SEQUENCE [LARGE SCALE GENOMIC DNA]</scope>
    <source>
        <strain evidence="3">cv. DH0086</strain>
    </source>
</reference>
<protein>
    <submittedName>
        <fullName evidence="2">Uncharacterized protein</fullName>
    </submittedName>
</protein>
<evidence type="ECO:0000313" key="2">
    <source>
        <dbReference type="EMBL" id="ONK76745.1"/>
    </source>
</evidence>
<evidence type="ECO:0000256" key="1">
    <source>
        <dbReference type="PROSITE-ProRule" id="PRU00339"/>
    </source>
</evidence>
<proteinExistence type="predicted"/>
<dbReference type="NCBIfam" id="NF047558">
    <property type="entry name" value="TPR_END_plus"/>
    <property type="match status" value="1"/>
</dbReference>
<dbReference type="OMA" id="QEEVWNA"/>
<dbReference type="PROSITE" id="PS50005">
    <property type="entry name" value="TPR"/>
    <property type="match status" value="1"/>
</dbReference>
<keyword evidence="1" id="KW-0802">TPR repeat</keyword>